<evidence type="ECO:0000256" key="1">
    <source>
        <dbReference type="SAM" id="MobiDB-lite"/>
    </source>
</evidence>
<proteinExistence type="predicted"/>
<organism evidence="2 3">
    <name type="scientific">Lithospermum erythrorhizon</name>
    <name type="common">Purple gromwell</name>
    <name type="synonym">Lithospermum officinale var. erythrorhizon</name>
    <dbReference type="NCBI Taxonomy" id="34254"/>
    <lineage>
        <taxon>Eukaryota</taxon>
        <taxon>Viridiplantae</taxon>
        <taxon>Streptophyta</taxon>
        <taxon>Embryophyta</taxon>
        <taxon>Tracheophyta</taxon>
        <taxon>Spermatophyta</taxon>
        <taxon>Magnoliopsida</taxon>
        <taxon>eudicotyledons</taxon>
        <taxon>Gunneridae</taxon>
        <taxon>Pentapetalae</taxon>
        <taxon>asterids</taxon>
        <taxon>lamiids</taxon>
        <taxon>Boraginales</taxon>
        <taxon>Boraginaceae</taxon>
        <taxon>Boraginoideae</taxon>
        <taxon>Lithospermeae</taxon>
        <taxon>Lithospermum</taxon>
    </lineage>
</organism>
<evidence type="ECO:0000313" key="2">
    <source>
        <dbReference type="EMBL" id="GAA0140863.1"/>
    </source>
</evidence>
<accession>A0AAV3NPL7</accession>
<protein>
    <submittedName>
        <fullName evidence="2">Uncharacterized protein</fullName>
    </submittedName>
</protein>
<comment type="caution">
    <text evidence="2">The sequence shown here is derived from an EMBL/GenBank/DDBJ whole genome shotgun (WGS) entry which is preliminary data.</text>
</comment>
<feature type="compositionally biased region" description="Polar residues" evidence="1">
    <location>
        <begin position="597"/>
        <end position="613"/>
    </location>
</feature>
<evidence type="ECO:0000313" key="3">
    <source>
        <dbReference type="Proteomes" id="UP001454036"/>
    </source>
</evidence>
<feature type="compositionally biased region" description="Basic and acidic residues" evidence="1">
    <location>
        <begin position="583"/>
        <end position="593"/>
    </location>
</feature>
<name>A0AAV3NPL7_LITER</name>
<keyword evidence="3" id="KW-1185">Reference proteome</keyword>
<gene>
    <name evidence="2" type="ORF">LIER_02135</name>
</gene>
<feature type="compositionally biased region" description="Basic and acidic residues" evidence="1">
    <location>
        <begin position="7"/>
        <end position="16"/>
    </location>
</feature>
<feature type="compositionally biased region" description="Basic and acidic residues" evidence="1">
    <location>
        <begin position="729"/>
        <end position="740"/>
    </location>
</feature>
<feature type="compositionally biased region" description="Polar residues" evidence="1">
    <location>
        <begin position="631"/>
        <end position="663"/>
    </location>
</feature>
<feature type="compositionally biased region" description="Polar residues" evidence="1">
    <location>
        <begin position="17"/>
        <end position="27"/>
    </location>
</feature>
<dbReference type="AlphaFoldDB" id="A0AAV3NPL7"/>
<feature type="region of interest" description="Disordered" evidence="1">
    <location>
        <begin position="713"/>
        <end position="740"/>
    </location>
</feature>
<feature type="region of interest" description="Disordered" evidence="1">
    <location>
        <begin position="1"/>
        <end position="29"/>
    </location>
</feature>
<dbReference type="EMBL" id="BAABME010000225">
    <property type="protein sequence ID" value="GAA0140863.1"/>
    <property type="molecule type" value="Genomic_DNA"/>
</dbReference>
<sequence length="786" mass="88459">MHLKLRNGLEGERFSRGDQSAQSSPAIQTDEVNHVAFQPMEERMFPCHVAATTHRTKEYVNERGCQEKNSMKNHETVNNLKMITEHQLSVIDLVSDGPTSKSDEFPAHEAHVAFSIEGLGKMATETPVHSPEPHVRTLSRGFASPSKAKRHAQAIKNFSGGSNTVDRKQDLMWDMDLPFDESLMEQPFCSKSPGEYLSNGKSAFSTMKKLRQPDSNNFSSMDSRGDNDLFYHGIARRNSFLPNILDEEEYGLSLETWGDQNNGCSDDYLNIRDSAKQEFTFEGHYLDNSRRDFNATGRSNILDIPDLYCQPFSSESRSNCYTADEIWTCKLEGISGVSQVDNNTNWPYFNYEDAVESLRSLSEESCLGTTVRDSIKRPTYKSLEKKGYSYNLRSPEHGWKTTSSKERYCSDNKSLYNEGRKYSSRMCGREAKSPSSAKIKVPDNKRSFMADYDDLEILNFDPFYHSHDTEPMFPAGHLWKKDIWCTPLDLQSDIDFRSTARKSFASTYAPCSKFFSAEYNSCQPFSDMKSHDNILPDTASGNSKPKLREDSKKCQRDPLDGLRCLGSAESSDTDGDTTTKSLLNEKEKYDLWKSEPNIPQDSMKGQRNWNASDDVSLLRSRKVTNKDLGKNTGSSPITNEKFDLQNSSGSNSFEVGNSNNTSGFEGRSSKYKSSACKSPEKDSLKGLETELDIEDKVSAVELSDISDDTESVPYKAVCKQDPETPVPCQDKKEEPEDSLAEERKVAKTNGIRPSCQEVLLIEGCVLQLLHVQVIKGSPDISQNKVL</sequence>
<feature type="region of interest" description="Disordered" evidence="1">
    <location>
        <begin position="533"/>
        <end position="683"/>
    </location>
</feature>
<reference evidence="2 3" key="1">
    <citation type="submission" date="2024-01" db="EMBL/GenBank/DDBJ databases">
        <title>The complete chloroplast genome sequence of Lithospermum erythrorhizon: insights into the phylogenetic relationship among Boraginaceae species and the maternal lineages of purple gromwells.</title>
        <authorList>
            <person name="Okada T."/>
            <person name="Watanabe K."/>
        </authorList>
    </citation>
    <scope>NUCLEOTIDE SEQUENCE [LARGE SCALE GENOMIC DNA]</scope>
</reference>
<dbReference type="PANTHER" id="PTHR37722:SF2">
    <property type="entry name" value="OS01G0167700 PROTEIN"/>
    <property type="match status" value="1"/>
</dbReference>
<dbReference type="Proteomes" id="UP001454036">
    <property type="component" value="Unassembled WGS sequence"/>
</dbReference>
<feature type="compositionally biased region" description="Basic and acidic residues" evidence="1">
    <location>
        <begin position="546"/>
        <end position="560"/>
    </location>
</feature>
<dbReference type="PANTHER" id="PTHR37722">
    <property type="entry name" value="OS01G0167700 PROTEIN"/>
    <property type="match status" value="1"/>
</dbReference>